<dbReference type="HOGENOM" id="CLU_024034_1_0_1"/>
<protein>
    <recommendedName>
        <fullName evidence="3">MORN repeat protein</fullName>
    </recommendedName>
</protein>
<reference evidence="1 2" key="1">
    <citation type="journal article" date="2006" name="Nature">
        <title>Global trends of whole-genome duplications revealed by the ciliate Paramecium tetraurelia.</title>
        <authorList>
            <consortium name="Genoscope"/>
            <person name="Aury J.-M."/>
            <person name="Jaillon O."/>
            <person name="Duret L."/>
            <person name="Noel B."/>
            <person name="Jubin C."/>
            <person name="Porcel B.M."/>
            <person name="Segurens B."/>
            <person name="Daubin V."/>
            <person name="Anthouard V."/>
            <person name="Aiach N."/>
            <person name="Arnaiz O."/>
            <person name="Billaut A."/>
            <person name="Beisson J."/>
            <person name="Blanc I."/>
            <person name="Bouhouche K."/>
            <person name="Camara F."/>
            <person name="Duharcourt S."/>
            <person name="Guigo R."/>
            <person name="Gogendeau D."/>
            <person name="Katinka M."/>
            <person name="Keller A.-M."/>
            <person name="Kissmehl R."/>
            <person name="Klotz C."/>
            <person name="Koll F."/>
            <person name="Le Moue A."/>
            <person name="Lepere C."/>
            <person name="Malinsky S."/>
            <person name="Nowacki M."/>
            <person name="Nowak J.K."/>
            <person name="Plattner H."/>
            <person name="Poulain J."/>
            <person name="Ruiz F."/>
            <person name="Serrano V."/>
            <person name="Zagulski M."/>
            <person name="Dessen P."/>
            <person name="Betermier M."/>
            <person name="Weissenbach J."/>
            <person name="Scarpelli C."/>
            <person name="Schachter V."/>
            <person name="Sperling L."/>
            <person name="Meyer E."/>
            <person name="Cohen J."/>
            <person name="Wincker P."/>
        </authorList>
    </citation>
    <scope>NUCLEOTIDE SEQUENCE [LARGE SCALE GENOMIC DNA]</scope>
    <source>
        <strain evidence="1 2">Stock d4-2</strain>
    </source>
</reference>
<evidence type="ECO:0008006" key="3">
    <source>
        <dbReference type="Google" id="ProtNLM"/>
    </source>
</evidence>
<dbReference type="Proteomes" id="UP000000600">
    <property type="component" value="Unassembled WGS sequence"/>
</dbReference>
<dbReference type="PANTHER" id="PTHR33706">
    <property type="entry name" value="MORN VARIANT REPEAT PROTEIN"/>
    <property type="match status" value="1"/>
</dbReference>
<dbReference type="KEGG" id="ptm:GSPATT00027712001"/>
<dbReference type="PANTHER" id="PTHR33706:SF1">
    <property type="entry name" value="TPR REPEAT PROTEIN"/>
    <property type="match status" value="1"/>
</dbReference>
<proteinExistence type="predicted"/>
<organism evidence="1 2">
    <name type="scientific">Paramecium tetraurelia</name>
    <dbReference type="NCBI Taxonomy" id="5888"/>
    <lineage>
        <taxon>Eukaryota</taxon>
        <taxon>Sar</taxon>
        <taxon>Alveolata</taxon>
        <taxon>Ciliophora</taxon>
        <taxon>Intramacronucleata</taxon>
        <taxon>Oligohymenophorea</taxon>
        <taxon>Peniculida</taxon>
        <taxon>Parameciidae</taxon>
        <taxon>Paramecium</taxon>
    </lineage>
</organism>
<sequence length="480" mass="56815">MFHYRTTEKQEISIYEDNVWDCYHSRFCRTKFQINQSSKQEIQYSTIEGLVLRIDQITDISDKPEILTNLEQIKYLNWLGEYGDNLKKVGKWIAKWKGEILKGVGGCYSEKGDGQKLGLWKELIKNYWSKAQVYEIGEYCDGQRTGKWIYMYKNQEIGGGFYNKSGEKIGKWIVINDAFWEQSYVIFSGQYEKGKKVGLWDTYYNNNCGEQQTQLMGTGVYDEQGSKVGKWEEMSEGSWRRRLINIVGNYKKEQKVGSWDTYWTWDKQIIKMQIGGGNYDENGGNVKVGKWIDLNDGFRSDYQVIFEGDYKFGTKVGLWLTYWRWNHISTFEKIGGGTYDIKETNKKIGYWIEQGDNFRSDAQVITFEGDYQNDKKVGRWNYYWRENIQKNYEQMQQIKTYVNSGGGYYDKQGNNLKIGKWIEVSNKFFKKSKVIYKGTYKNNKKVGTWDEIKIDDNKRGKLRELQEFTKFSTFLDYHEL</sequence>
<dbReference type="SUPFAM" id="SSF82185">
    <property type="entry name" value="Histone H3 K4-specific methyltransferase SET7/9 N-terminal domain"/>
    <property type="match status" value="1"/>
</dbReference>
<dbReference type="OMA" id="GFRSDYQ"/>
<evidence type="ECO:0000313" key="1">
    <source>
        <dbReference type="EMBL" id="CAK56682.1"/>
    </source>
</evidence>
<evidence type="ECO:0000313" key="2">
    <source>
        <dbReference type="Proteomes" id="UP000000600"/>
    </source>
</evidence>
<dbReference type="RefSeq" id="XP_001424080.1">
    <property type="nucleotide sequence ID" value="XM_001424043.1"/>
</dbReference>
<dbReference type="OrthoDB" id="298777at2759"/>
<dbReference type="EMBL" id="CT867987">
    <property type="protein sequence ID" value="CAK56682.1"/>
    <property type="molecule type" value="Genomic_DNA"/>
</dbReference>
<accession>A0BDR5</accession>
<gene>
    <name evidence="1" type="ORF">GSPATT00027712001</name>
</gene>
<name>A0BDR5_PARTE</name>
<dbReference type="InParanoid" id="A0BDR5"/>
<keyword evidence="2" id="KW-1185">Reference proteome</keyword>
<dbReference type="GeneID" id="5009864"/>
<dbReference type="AlphaFoldDB" id="A0BDR5"/>